<dbReference type="SUPFAM" id="SSF53474">
    <property type="entry name" value="alpha/beta-Hydrolases"/>
    <property type="match status" value="1"/>
</dbReference>
<dbReference type="PANTHER" id="PTHR43037:SF1">
    <property type="entry name" value="BLL1128 PROTEIN"/>
    <property type="match status" value="1"/>
</dbReference>
<evidence type="ECO:0000259" key="3">
    <source>
        <dbReference type="Pfam" id="PF00326"/>
    </source>
</evidence>
<dbReference type="AlphaFoldDB" id="A0A3D8Y493"/>
<keyword evidence="2" id="KW-0812">Transmembrane</keyword>
<accession>A0A3D8Y493</accession>
<dbReference type="Pfam" id="PF00326">
    <property type="entry name" value="Peptidase_S9"/>
    <property type="match status" value="1"/>
</dbReference>
<dbReference type="InterPro" id="IPR001375">
    <property type="entry name" value="Peptidase_S9_cat"/>
</dbReference>
<dbReference type="Gene3D" id="3.40.50.1820">
    <property type="entry name" value="alpha/beta hydrolase"/>
    <property type="match status" value="1"/>
</dbReference>
<feature type="transmembrane region" description="Helical" evidence="2">
    <location>
        <begin position="168"/>
        <end position="187"/>
    </location>
</feature>
<evidence type="ECO:0000313" key="4">
    <source>
        <dbReference type="EMBL" id="REA56111.1"/>
    </source>
</evidence>
<evidence type="ECO:0000256" key="1">
    <source>
        <dbReference type="ARBA" id="ARBA00022729"/>
    </source>
</evidence>
<dbReference type="GO" id="GO:0008236">
    <property type="term" value="F:serine-type peptidase activity"/>
    <property type="evidence" value="ECO:0007669"/>
    <property type="project" value="InterPro"/>
</dbReference>
<evidence type="ECO:0000256" key="2">
    <source>
        <dbReference type="SAM" id="Phobius"/>
    </source>
</evidence>
<reference evidence="4 5" key="1">
    <citation type="submission" date="2018-07" db="EMBL/GenBank/DDBJ databases">
        <title>Dyadobacter roseus sp. nov., isolated from rose rhizosphere soil.</title>
        <authorList>
            <person name="Chen L."/>
        </authorList>
    </citation>
    <scope>NUCLEOTIDE SEQUENCE [LARGE SCALE GENOMIC DNA]</scope>
    <source>
        <strain evidence="4 5">RS19</strain>
    </source>
</reference>
<dbReference type="PANTHER" id="PTHR43037">
    <property type="entry name" value="UNNAMED PRODUCT-RELATED"/>
    <property type="match status" value="1"/>
</dbReference>
<feature type="transmembrane region" description="Helical" evidence="2">
    <location>
        <begin position="73"/>
        <end position="92"/>
    </location>
</feature>
<name>A0A3D8Y493_9BACT</name>
<proteinExistence type="predicted"/>
<keyword evidence="2" id="KW-1133">Transmembrane helix</keyword>
<keyword evidence="5" id="KW-1185">Reference proteome</keyword>
<dbReference type="InterPro" id="IPR050955">
    <property type="entry name" value="Plant_Biomass_Hydrol_Est"/>
</dbReference>
<dbReference type="InterPro" id="IPR029058">
    <property type="entry name" value="AB_hydrolase_fold"/>
</dbReference>
<feature type="transmembrane region" description="Helical" evidence="2">
    <location>
        <begin position="44"/>
        <end position="66"/>
    </location>
</feature>
<organism evidence="4 5">
    <name type="scientific">Dyadobacter luteus</name>
    <dbReference type="NCBI Taxonomy" id="2259619"/>
    <lineage>
        <taxon>Bacteria</taxon>
        <taxon>Pseudomonadati</taxon>
        <taxon>Bacteroidota</taxon>
        <taxon>Cytophagia</taxon>
        <taxon>Cytophagales</taxon>
        <taxon>Spirosomataceae</taxon>
        <taxon>Dyadobacter</taxon>
    </lineage>
</organism>
<dbReference type="EMBL" id="QNUL01000041">
    <property type="protein sequence ID" value="REA56111.1"/>
    <property type="molecule type" value="Genomic_DNA"/>
</dbReference>
<dbReference type="GO" id="GO:0006508">
    <property type="term" value="P:proteolysis"/>
    <property type="evidence" value="ECO:0007669"/>
    <property type="project" value="InterPro"/>
</dbReference>
<gene>
    <name evidence="4" type="ORF">DSL64_27180</name>
</gene>
<feature type="transmembrane region" description="Helical" evidence="2">
    <location>
        <begin position="208"/>
        <end position="226"/>
    </location>
</feature>
<comment type="caution">
    <text evidence="4">The sequence shown here is derived from an EMBL/GenBank/DDBJ whole genome shotgun (WGS) entry which is preliminary data.</text>
</comment>
<feature type="domain" description="Peptidase S9 prolyl oligopeptidase catalytic" evidence="3">
    <location>
        <begin position="344"/>
        <end position="396"/>
    </location>
</feature>
<evidence type="ECO:0000313" key="5">
    <source>
        <dbReference type="Proteomes" id="UP000256373"/>
    </source>
</evidence>
<sequence length="468" mass="53369">MKLVMKKIVCYAIIILILSFISLDIFLALMYLKVGDRLYSQTGFTLFTTHHGIIYLLCISLLVFYFRYERYRLCFWSGCLAALTNLTHTIILHKAFTKPGFENWYYISFTALQVGLLLFTASIITSASRERKWLKVFGITLLILQTTHVVIIIVYFCCADYQLQSTLSQVSFWLGLAANASFGLLIPNFTDEVSKLKSAHHFTLFHKISIGFLAFLVTYFSVYPGLQLYRQCITPSISRIPTAKETAVASRFEAHIFTNSKGDTLLYRLFLPFDYNPETKYPLALCLHHGGAHGNDNVVQVESSFAPFLSGYNMRRNHPSFLLVPQCPVAKSWWSPDIDLSITELMQSLEKQYRIDPKRRYVLGLSGGGYGSWHFIGNHPDLFAAAIPVCGKGDERLVKNMNDVEIWAFHGSEDQLVNVNESRKMVSALKKNGHNVRYTEFAGLGHNIDDQVRGTPGLWDWLFAQRRK</sequence>
<keyword evidence="2" id="KW-0472">Membrane</keyword>
<keyword evidence="1" id="KW-0732">Signal</keyword>
<protein>
    <recommendedName>
        <fullName evidence="3">Peptidase S9 prolyl oligopeptidase catalytic domain-containing protein</fullName>
    </recommendedName>
</protein>
<feature type="transmembrane region" description="Helical" evidence="2">
    <location>
        <begin position="9"/>
        <end position="32"/>
    </location>
</feature>
<feature type="transmembrane region" description="Helical" evidence="2">
    <location>
        <begin position="136"/>
        <end position="156"/>
    </location>
</feature>
<feature type="transmembrane region" description="Helical" evidence="2">
    <location>
        <begin position="104"/>
        <end position="124"/>
    </location>
</feature>
<dbReference type="Proteomes" id="UP000256373">
    <property type="component" value="Unassembled WGS sequence"/>
</dbReference>